<evidence type="ECO:0000256" key="3">
    <source>
        <dbReference type="PROSITE-ProRule" id="PRU00176"/>
    </source>
</evidence>
<dbReference type="PANTHER" id="PTHR23189">
    <property type="entry name" value="RNA RECOGNITION MOTIF-CONTAINING"/>
    <property type="match status" value="1"/>
</dbReference>
<sequence length="505" mass="58101">MSGNMVKTENEKPETNGPKKENEPKPLMKDGPPNRGHGRGGGRGGGPRGPGRGGLDRNKGPKRDDNRQIRNDLMSIDTSAIGDQGNRRGSGGGPGRDDRNQRMQDDRMGRLPNISGPTCDLPPMDTKEKKFSGRARLYIGNLTSDVTEDEIKQLFAPYGETSELFINAEKMFAFIRLDYRANAEKAKRELDGYMRKGRALKVRFSPNSAAIKVKNLNQWVTNELLEHAFQIFGEIERAVVITDERGKPTGEGIVEYARKPGATQALRRCAEGCYFITSSLRPVIAEPFEQLDDMDGYSEKGLFKKTPEFYKEREIGPRFAKQGSFEFEYGARWKQLHELFKQKEEALKREMRMEEEKLEAQMEYAKYEHETEMLREQLRLREQDKERQKREWEKKERLAEEQRRNDEEMMRRQAEEMQMRIHRQNGIFSKEEELRRRQQENTLFMQAHQLSSLLDQQEQALGNCGPGNFEPPGRGHLDMPPGRDFDQGNMGNLPPEASIRIRGIG</sequence>
<reference evidence="6" key="1">
    <citation type="journal article" date="2024" name="Gigascience">
        <title>Chromosome-level genome of the poultry shaft louse Menopon gallinae provides insight into the host-switching and adaptive evolution of parasitic lice.</title>
        <authorList>
            <person name="Xu Y."/>
            <person name="Ma L."/>
            <person name="Liu S."/>
            <person name="Liang Y."/>
            <person name="Liu Q."/>
            <person name="He Z."/>
            <person name="Tian L."/>
            <person name="Duan Y."/>
            <person name="Cai W."/>
            <person name="Li H."/>
            <person name="Song F."/>
        </authorList>
    </citation>
    <scope>NUCLEOTIDE SEQUENCE</scope>
    <source>
        <strain evidence="6">Cailab_2023a</strain>
    </source>
</reference>
<feature type="compositionally biased region" description="Basic and acidic residues" evidence="4">
    <location>
        <begin position="8"/>
        <end position="28"/>
    </location>
</feature>
<feature type="region of interest" description="Disordered" evidence="4">
    <location>
        <begin position="1"/>
        <end position="125"/>
    </location>
</feature>
<feature type="domain" description="RRM" evidence="5">
    <location>
        <begin position="209"/>
        <end position="290"/>
    </location>
</feature>
<dbReference type="PROSITE" id="PS50102">
    <property type="entry name" value="RRM"/>
    <property type="match status" value="2"/>
</dbReference>
<dbReference type="SUPFAM" id="SSF54928">
    <property type="entry name" value="RNA-binding domain, RBD"/>
    <property type="match status" value="2"/>
</dbReference>
<proteinExistence type="predicted"/>
<feature type="region of interest" description="Disordered" evidence="4">
    <location>
        <begin position="383"/>
        <end position="409"/>
    </location>
</feature>
<protein>
    <recommendedName>
        <fullName evidence="5">RRM domain-containing protein</fullName>
    </recommendedName>
</protein>
<comment type="caution">
    <text evidence="6">The sequence shown here is derived from an EMBL/GenBank/DDBJ whole genome shotgun (WGS) entry which is preliminary data.</text>
</comment>
<name>A0AAW2I0V8_9NEOP</name>
<dbReference type="FunFam" id="3.30.70.330:FF:000513">
    <property type="entry name" value="Splicing factor, proline-and glutamine-rich"/>
    <property type="match status" value="1"/>
</dbReference>
<feature type="compositionally biased region" description="Basic and acidic residues" evidence="4">
    <location>
        <begin position="95"/>
        <end position="109"/>
    </location>
</feature>
<feature type="compositionally biased region" description="Basic and acidic residues" evidence="4">
    <location>
        <begin position="54"/>
        <end position="70"/>
    </location>
</feature>
<dbReference type="CDD" id="cd12333">
    <property type="entry name" value="RRM2_p54nrb_like"/>
    <property type="match status" value="1"/>
</dbReference>
<dbReference type="Gene3D" id="3.30.70.330">
    <property type="match status" value="2"/>
</dbReference>
<evidence type="ECO:0000259" key="5">
    <source>
        <dbReference type="PROSITE" id="PS50102"/>
    </source>
</evidence>
<dbReference type="GO" id="GO:0005634">
    <property type="term" value="C:nucleus"/>
    <property type="evidence" value="ECO:0007669"/>
    <property type="project" value="UniProtKB-ARBA"/>
</dbReference>
<evidence type="ECO:0000256" key="4">
    <source>
        <dbReference type="SAM" id="MobiDB-lite"/>
    </source>
</evidence>
<dbReference type="Pfam" id="PF00076">
    <property type="entry name" value="RRM_1"/>
    <property type="match status" value="2"/>
</dbReference>
<dbReference type="GO" id="GO:0003723">
    <property type="term" value="F:RNA binding"/>
    <property type="evidence" value="ECO:0007669"/>
    <property type="project" value="UniProtKB-UniRule"/>
</dbReference>
<feature type="domain" description="RRM" evidence="5">
    <location>
        <begin position="135"/>
        <end position="207"/>
    </location>
</feature>
<gene>
    <name evidence="6" type="ORF">PYX00_003370</name>
</gene>
<dbReference type="SMART" id="SM00360">
    <property type="entry name" value="RRM"/>
    <property type="match status" value="2"/>
</dbReference>
<keyword evidence="1" id="KW-0677">Repeat</keyword>
<dbReference type="Pfam" id="PF08075">
    <property type="entry name" value="NOPS"/>
    <property type="match status" value="1"/>
</dbReference>
<dbReference type="AlphaFoldDB" id="A0AAW2I0V8"/>
<dbReference type="CDD" id="cd12945">
    <property type="entry name" value="NOPS_NONA_like"/>
    <property type="match status" value="1"/>
</dbReference>
<evidence type="ECO:0000256" key="1">
    <source>
        <dbReference type="ARBA" id="ARBA00022737"/>
    </source>
</evidence>
<accession>A0AAW2I0V8</accession>
<dbReference type="Gene3D" id="6.10.250.1170">
    <property type="match status" value="1"/>
</dbReference>
<dbReference type="InterPro" id="IPR035979">
    <property type="entry name" value="RBD_domain_sf"/>
</dbReference>
<dbReference type="FunFam" id="3.30.70.330:FF:000043">
    <property type="entry name" value="paraspeckle component 1 isoform X1"/>
    <property type="match status" value="1"/>
</dbReference>
<feature type="compositionally biased region" description="Gly residues" evidence="4">
    <location>
        <begin position="39"/>
        <end position="53"/>
    </location>
</feature>
<dbReference type="InterPro" id="IPR012975">
    <property type="entry name" value="NOPS"/>
</dbReference>
<organism evidence="6">
    <name type="scientific">Menopon gallinae</name>
    <name type="common">poultry shaft louse</name>
    <dbReference type="NCBI Taxonomy" id="328185"/>
    <lineage>
        <taxon>Eukaryota</taxon>
        <taxon>Metazoa</taxon>
        <taxon>Ecdysozoa</taxon>
        <taxon>Arthropoda</taxon>
        <taxon>Hexapoda</taxon>
        <taxon>Insecta</taxon>
        <taxon>Pterygota</taxon>
        <taxon>Neoptera</taxon>
        <taxon>Paraneoptera</taxon>
        <taxon>Psocodea</taxon>
        <taxon>Troctomorpha</taxon>
        <taxon>Phthiraptera</taxon>
        <taxon>Amblycera</taxon>
        <taxon>Menoponidae</taxon>
        <taxon>Menopon</taxon>
    </lineage>
</organism>
<dbReference type="InterPro" id="IPR000504">
    <property type="entry name" value="RRM_dom"/>
</dbReference>
<evidence type="ECO:0000256" key="2">
    <source>
        <dbReference type="ARBA" id="ARBA00022884"/>
    </source>
</evidence>
<evidence type="ECO:0000313" key="6">
    <source>
        <dbReference type="EMBL" id="KAL0275551.1"/>
    </source>
</evidence>
<keyword evidence="2 3" id="KW-0694">RNA-binding</keyword>
<dbReference type="InterPro" id="IPR012677">
    <property type="entry name" value="Nucleotide-bd_a/b_plait_sf"/>
</dbReference>
<dbReference type="EMBL" id="JARGDH010000002">
    <property type="protein sequence ID" value="KAL0275551.1"/>
    <property type="molecule type" value="Genomic_DNA"/>
</dbReference>